<accession>L2GPY9</accession>
<reference evidence="3" key="1">
    <citation type="submission" date="2011-05" db="EMBL/GenBank/DDBJ databases">
        <title>The genome sequence of Vittaforma corneae strain ATCC 50505.</title>
        <authorList>
            <consortium name="The Broad Institute Genome Sequencing Platform"/>
            <person name="Cuomo C."/>
            <person name="Didier E."/>
            <person name="Bowers L."/>
            <person name="Young S.K."/>
            <person name="Zeng Q."/>
            <person name="Gargeya S."/>
            <person name="Fitzgerald M."/>
            <person name="Haas B."/>
            <person name="Abouelleil A."/>
            <person name="Alvarado L."/>
            <person name="Arachchi H.M."/>
            <person name="Berlin A."/>
            <person name="Chapman S.B."/>
            <person name="Gearin G."/>
            <person name="Goldberg J."/>
            <person name="Griggs A."/>
            <person name="Gujja S."/>
            <person name="Hansen M."/>
            <person name="Heiman D."/>
            <person name="Howarth C."/>
            <person name="Larimer J."/>
            <person name="Lui A."/>
            <person name="MacDonald P.J.P."/>
            <person name="McCowen C."/>
            <person name="Montmayeur A."/>
            <person name="Murphy C."/>
            <person name="Neiman D."/>
            <person name="Pearson M."/>
            <person name="Priest M."/>
            <person name="Roberts A."/>
            <person name="Saif S."/>
            <person name="Shea T."/>
            <person name="Sisk P."/>
            <person name="Stolte C."/>
            <person name="Sykes S."/>
            <person name="Wortman J."/>
            <person name="Nusbaum C."/>
            <person name="Birren B."/>
        </authorList>
    </citation>
    <scope>NUCLEOTIDE SEQUENCE [LARGE SCALE GENOMIC DNA]</scope>
    <source>
        <strain evidence="3">ATCC 50505</strain>
    </source>
</reference>
<dbReference type="AlphaFoldDB" id="L2GPY9"/>
<sequence length="150" mass="17877">MWLKIIQTNVLSNLLFLVKVTCIPMSMFDDVYENTYQKTARKFADSLVSKKYQAKDSIVDKAKVDRKLETIQKFYDIQVGYPPHIAHWLGYIDGQVEFLIRCSLFDRMYLENKHDPKPTTETSIKRSLQYFNECQVIYRLLYFYHPKDSL</sequence>
<dbReference type="HOGENOM" id="CLU_1745021_0_0_1"/>
<protein>
    <submittedName>
        <fullName evidence="2">Uncharacterized protein</fullName>
    </submittedName>
</protein>
<keyword evidence="1" id="KW-0732">Signal</keyword>
<dbReference type="EMBL" id="JH370130">
    <property type="protein sequence ID" value="ELA42906.1"/>
    <property type="molecule type" value="Genomic_DNA"/>
</dbReference>
<feature type="non-terminal residue" evidence="2">
    <location>
        <position position="150"/>
    </location>
</feature>
<feature type="chain" id="PRO_5003960307" evidence="1">
    <location>
        <begin position="23"/>
        <end position="150"/>
    </location>
</feature>
<evidence type="ECO:0000313" key="3">
    <source>
        <dbReference type="Proteomes" id="UP000011082"/>
    </source>
</evidence>
<keyword evidence="3" id="KW-1185">Reference proteome</keyword>
<organism evidence="2 3">
    <name type="scientific">Vittaforma corneae (strain ATCC 50505)</name>
    <name type="common">Microsporidian parasite</name>
    <name type="synonym">Nosema corneum</name>
    <dbReference type="NCBI Taxonomy" id="993615"/>
    <lineage>
        <taxon>Eukaryota</taxon>
        <taxon>Fungi</taxon>
        <taxon>Fungi incertae sedis</taxon>
        <taxon>Microsporidia</taxon>
        <taxon>Nosematidae</taxon>
        <taxon>Vittaforma</taxon>
    </lineage>
</organism>
<name>L2GPY9_VITCO</name>
<dbReference type="GeneID" id="19880939"/>
<evidence type="ECO:0000256" key="1">
    <source>
        <dbReference type="SAM" id="SignalP"/>
    </source>
</evidence>
<gene>
    <name evidence="2" type="ORF">VICG_00221</name>
</gene>
<dbReference type="InParanoid" id="L2GPY9"/>
<dbReference type="Proteomes" id="UP000011082">
    <property type="component" value="Unassembled WGS sequence"/>
</dbReference>
<dbReference type="VEuPathDB" id="MicrosporidiaDB:VICG_00221"/>
<evidence type="ECO:0000313" key="2">
    <source>
        <dbReference type="EMBL" id="ELA42906.1"/>
    </source>
</evidence>
<dbReference type="RefSeq" id="XP_007603674.1">
    <property type="nucleotide sequence ID" value="XM_007603612.1"/>
</dbReference>
<feature type="signal peptide" evidence="1">
    <location>
        <begin position="1"/>
        <end position="22"/>
    </location>
</feature>
<proteinExistence type="predicted"/>